<dbReference type="EMBL" id="JAUJYN010000012">
    <property type="protein sequence ID" value="KAK1259568.1"/>
    <property type="molecule type" value="Genomic_DNA"/>
</dbReference>
<dbReference type="AlphaFoldDB" id="A0AAV9A5W7"/>
<reference evidence="2" key="2">
    <citation type="submission" date="2023-06" db="EMBL/GenBank/DDBJ databases">
        <authorList>
            <person name="Ma L."/>
            <person name="Liu K.-W."/>
            <person name="Li Z."/>
            <person name="Hsiao Y.-Y."/>
            <person name="Qi Y."/>
            <person name="Fu T."/>
            <person name="Tang G."/>
            <person name="Zhang D."/>
            <person name="Sun W.-H."/>
            <person name="Liu D.-K."/>
            <person name="Li Y."/>
            <person name="Chen G.-Z."/>
            <person name="Liu X.-D."/>
            <person name="Liao X.-Y."/>
            <person name="Jiang Y.-T."/>
            <person name="Yu X."/>
            <person name="Hao Y."/>
            <person name="Huang J."/>
            <person name="Zhao X.-W."/>
            <person name="Ke S."/>
            <person name="Chen Y.-Y."/>
            <person name="Wu W.-L."/>
            <person name="Hsu J.-L."/>
            <person name="Lin Y.-F."/>
            <person name="Huang M.-D."/>
            <person name="Li C.-Y."/>
            <person name="Huang L."/>
            <person name="Wang Z.-W."/>
            <person name="Zhao X."/>
            <person name="Zhong W.-Y."/>
            <person name="Peng D.-H."/>
            <person name="Ahmad S."/>
            <person name="Lan S."/>
            <person name="Zhang J.-S."/>
            <person name="Tsai W.-C."/>
            <person name="Van De Peer Y."/>
            <person name="Liu Z.-J."/>
        </authorList>
    </citation>
    <scope>NUCLEOTIDE SEQUENCE</scope>
    <source>
        <strain evidence="2">SCP</strain>
        <tissue evidence="2">Leaves</tissue>
    </source>
</reference>
<keyword evidence="3" id="KW-1185">Reference proteome</keyword>
<name>A0AAV9A5W7_ACOGR</name>
<protein>
    <submittedName>
        <fullName evidence="2">Uncharacterized protein</fullName>
    </submittedName>
</protein>
<sequence length="59" mass="6644">MVLINLIMGKPVIVTSFFDARSATKFAGFDSEPKRNAAFIMMFLLIAIGNVLTYNWKDD</sequence>
<accession>A0AAV9A5W7</accession>
<comment type="caution">
    <text evidence="2">The sequence shown here is derived from an EMBL/GenBank/DDBJ whole genome shotgun (WGS) entry which is preliminary data.</text>
</comment>
<dbReference type="Proteomes" id="UP001179952">
    <property type="component" value="Unassembled WGS sequence"/>
</dbReference>
<reference evidence="2" key="1">
    <citation type="journal article" date="2023" name="Nat. Commun.">
        <title>Diploid and tetraploid genomes of Acorus and the evolution of monocots.</title>
        <authorList>
            <person name="Ma L."/>
            <person name="Liu K.W."/>
            <person name="Li Z."/>
            <person name="Hsiao Y.Y."/>
            <person name="Qi Y."/>
            <person name="Fu T."/>
            <person name="Tang G.D."/>
            <person name="Zhang D."/>
            <person name="Sun W.H."/>
            <person name="Liu D.K."/>
            <person name="Li Y."/>
            <person name="Chen G.Z."/>
            <person name="Liu X.D."/>
            <person name="Liao X.Y."/>
            <person name="Jiang Y.T."/>
            <person name="Yu X."/>
            <person name="Hao Y."/>
            <person name="Huang J."/>
            <person name="Zhao X.W."/>
            <person name="Ke S."/>
            <person name="Chen Y.Y."/>
            <person name="Wu W.L."/>
            <person name="Hsu J.L."/>
            <person name="Lin Y.F."/>
            <person name="Huang M.D."/>
            <person name="Li C.Y."/>
            <person name="Huang L."/>
            <person name="Wang Z.W."/>
            <person name="Zhao X."/>
            <person name="Zhong W.Y."/>
            <person name="Peng D.H."/>
            <person name="Ahmad S."/>
            <person name="Lan S."/>
            <person name="Zhang J.S."/>
            <person name="Tsai W.C."/>
            <person name="Van de Peer Y."/>
            <person name="Liu Z.J."/>
        </authorList>
    </citation>
    <scope>NUCLEOTIDE SEQUENCE</scope>
    <source>
        <strain evidence="2">SCP</strain>
    </source>
</reference>
<evidence type="ECO:0000256" key="1">
    <source>
        <dbReference type="SAM" id="Phobius"/>
    </source>
</evidence>
<keyword evidence="1" id="KW-1133">Transmembrane helix</keyword>
<keyword evidence="1" id="KW-0472">Membrane</keyword>
<organism evidence="2 3">
    <name type="scientific">Acorus gramineus</name>
    <name type="common">Dwarf sweet flag</name>
    <dbReference type="NCBI Taxonomy" id="55184"/>
    <lineage>
        <taxon>Eukaryota</taxon>
        <taxon>Viridiplantae</taxon>
        <taxon>Streptophyta</taxon>
        <taxon>Embryophyta</taxon>
        <taxon>Tracheophyta</taxon>
        <taxon>Spermatophyta</taxon>
        <taxon>Magnoliopsida</taxon>
        <taxon>Liliopsida</taxon>
        <taxon>Acoraceae</taxon>
        <taxon>Acorus</taxon>
    </lineage>
</organism>
<proteinExistence type="predicted"/>
<gene>
    <name evidence="2" type="ORF">QJS04_geneDACA020090</name>
</gene>
<keyword evidence="1" id="KW-0812">Transmembrane</keyword>
<feature type="transmembrane region" description="Helical" evidence="1">
    <location>
        <begin position="37"/>
        <end position="56"/>
    </location>
</feature>
<evidence type="ECO:0000313" key="3">
    <source>
        <dbReference type="Proteomes" id="UP001179952"/>
    </source>
</evidence>
<evidence type="ECO:0000313" key="2">
    <source>
        <dbReference type="EMBL" id="KAK1259568.1"/>
    </source>
</evidence>